<protein>
    <submittedName>
        <fullName evidence="1">Uncharacterized protein</fullName>
    </submittedName>
</protein>
<accession>A0ABD1YGL5</accession>
<dbReference type="Proteomes" id="UP001605036">
    <property type="component" value="Unassembled WGS sequence"/>
</dbReference>
<reference evidence="1 2" key="1">
    <citation type="submission" date="2024-09" db="EMBL/GenBank/DDBJ databases">
        <title>Chromosome-scale assembly of Riccia fluitans.</title>
        <authorList>
            <person name="Paukszto L."/>
            <person name="Sawicki J."/>
            <person name="Karawczyk K."/>
            <person name="Piernik-Szablinska J."/>
            <person name="Szczecinska M."/>
            <person name="Mazdziarz M."/>
        </authorList>
    </citation>
    <scope>NUCLEOTIDE SEQUENCE [LARGE SCALE GENOMIC DNA]</scope>
    <source>
        <strain evidence="1">Rf_01</strain>
        <tissue evidence="1">Aerial parts of the thallus</tissue>
    </source>
</reference>
<sequence length="131" mass="15640">MGLELDSPWTYDEFLDRLISMQGEYNDLGERMAIHRRRIKELEAEQPIVELLARVTHLTEPTFLWKKKVNQLQESLKKWKSKSKQVGREHWRVRWDHEVEILHLKLESAAKDEELHHAKDKESLCQTALVD</sequence>
<organism evidence="1 2">
    <name type="scientific">Riccia fluitans</name>
    <dbReference type="NCBI Taxonomy" id="41844"/>
    <lineage>
        <taxon>Eukaryota</taxon>
        <taxon>Viridiplantae</taxon>
        <taxon>Streptophyta</taxon>
        <taxon>Embryophyta</taxon>
        <taxon>Marchantiophyta</taxon>
        <taxon>Marchantiopsida</taxon>
        <taxon>Marchantiidae</taxon>
        <taxon>Marchantiales</taxon>
        <taxon>Ricciaceae</taxon>
        <taxon>Riccia</taxon>
    </lineage>
</organism>
<name>A0ABD1YGL5_9MARC</name>
<dbReference type="AlphaFoldDB" id="A0ABD1YGL5"/>
<evidence type="ECO:0000313" key="1">
    <source>
        <dbReference type="EMBL" id="KAL2629805.1"/>
    </source>
</evidence>
<proteinExistence type="predicted"/>
<dbReference type="EMBL" id="JBHFFA010000004">
    <property type="protein sequence ID" value="KAL2629805.1"/>
    <property type="molecule type" value="Genomic_DNA"/>
</dbReference>
<comment type="caution">
    <text evidence="1">The sequence shown here is derived from an EMBL/GenBank/DDBJ whole genome shotgun (WGS) entry which is preliminary data.</text>
</comment>
<gene>
    <name evidence="1" type="ORF">R1flu_014491</name>
</gene>
<keyword evidence="2" id="KW-1185">Reference proteome</keyword>
<evidence type="ECO:0000313" key="2">
    <source>
        <dbReference type="Proteomes" id="UP001605036"/>
    </source>
</evidence>